<gene>
    <name evidence="1" type="ORF">KSX_05440</name>
</gene>
<accession>A0A8J3HSC5</accession>
<evidence type="ECO:0000313" key="1">
    <source>
        <dbReference type="EMBL" id="GHO42381.1"/>
    </source>
</evidence>
<dbReference type="RefSeq" id="WP_220191927.1">
    <property type="nucleotide sequence ID" value="NZ_BNJF01000001.1"/>
</dbReference>
<keyword evidence="2" id="KW-1185">Reference proteome</keyword>
<evidence type="ECO:0000313" key="2">
    <source>
        <dbReference type="Proteomes" id="UP000612362"/>
    </source>
</evidence>
<protein>
    <submittedName>
        <fullName evidence="1">Uncharacterized protein</fullName>
    </submittedName>
</protein>
<sequence length="150" mass="16744">MSEHPFTLDQIRYQAQDQALAFLLASIVYFKEQGCSPLPFIASVGNTLAPRWKDLQGFGAHVVMEHLALHVVALGGHIVAMTGDDVLSCATLSHIPSTEILKSFALSRDDADVIWDVFQPIAASLYLWYAWSREQDEVTFKLSRTRLPIV</sequence>
<reference evidence="1" key="1">
    <citation type="submission" date="2020-10" db="EMBL/GenBank/DDBJ databases">
        <title>Taxonomic study of unclassified bacteria belonging to the class Ktedonobacteria.</title>
        <authorList>
            <person name="Yabe S."/>
            <person name="Wang C.M."/>
            <person name="Zheng Y."/>
            <person name="Sakai Y."/>
            <person name="Cavaletti L."/>
            <person name="Monciardini P."/>
            <person name="Donadio S."/>
        </authorList>
    </citation>
    <scope>NUCLEOTIDE SEQUENCE</scope>
    <source>
        <strain evidence="1">SOSP1-1</strain>
    </source>
</reference>
<dbReference type="EMBL" id="BNJF01000001">
    <property type="protein sequence ID" value="GHO42381.1"/>
    <property type="molecule type" value="Genomic_DNA"/>
</dbReference>
<dbReference type="AlphaFoldDB" id="A0A8J3HSC5"/>
<dbReference type="Proteomes" id="UP000612362">
    <property type="component" value="Unassembled WGS sequence"/>
</dbReference>
<organism evidence="1 2">
    <name type="scientific">Ktedonospora formicarum</name>
    <dbReference type="NCBI Taxonomy" id="2778364"/>
    <lineage>
        <taxon>Bacteria</taxon>
        <taxon>Bacillati</taxon>
        <taxon>Chloroflexota</taxon>
        <taxon>Ktedonobacteria</taxon>
        <taxon>Ktedonobacterales</taxon>
        <taxon>Ktedonobacteraceae</taxon>
        <taxon>Ktedonospora</taxon>
    </lineage>
</organism>
<proteinExistence type="predicted"/>
<comment type="caution">
    <text evidence="1">The sequence shown here is derived from an EMBL/GenBank/DDBJ whole genome shotgun (WGS) entry which is preliminary data.</text>
</comment>
<name>A0A8J3HSC5_9CHLR</name>